<evidence type="ECO:0000256" key="3">
    <source>
        <dbReference type="ARBA" id="ARBA00019077"/>
    </source>
</evidence>
<feature type="domain" description="Spore protein YkvP/CgeB glycosyl transferase-like" evidence="11">
    <location>
        <begin position="345"/>
        <end position="425"/>
    </location>
</feature>
<feature type="domain" description="3-deoxy-D-manno-octulosonic-acid transferase N-terminal" evidence="10">
    <location>
        <begin position="46"/>
        <end position="213"/>
    </location>
</feature>
<organism evidence="12 13">
    <name type="scientific">Caulifigura coniformis</name>
    <dbReference type="NCBI Taxonomy" id="2527983"/>
    <lineage>
        <taxon>Bacteria</taxon>
        <taxon>Pseudomonadati</taxon>
        <taxon>Planctomycetota</taxon>
        <taxon>Planctomycetia</taxon>
        <taxon>Planctomycetales</taxon>
        <taxon>Planctomycetaceae</taxon>
        <taxon>Caulifigura</taxon>
    </lineage>
</organism>
<dbReference type="KEGG" id="ccos:Pan44_23450"/>
<keyword evidence="4 9" id="KW-0808">Transferase</keyword>
<dbReference type="InterPro" id="IPR039901">
    <property type="entry name" value="Kdotransferase"/>
</dbReference>
<keyword evidence="9" id="KW-0448">Lipopolysaccharide biosynthesis</keyword>
<comment type="pathway">
    <text evidence="1 9">Bacterial outer membrane biogenesis; LPS core biosynthesis.</text>
</comment>
<evidence type="ECO:0000256" key="9">
    <source>
        <dbReference type="RuleBase" id="RU365103"/>
    </source>
</evidence>
<protein>
    <recommendedName>
        <fullName evidence="3 9">3-deoxy-D-manno-octulosonic acid transferase</fullName>
        <shortName evidence="9">Kdo transferase</shortName>
        <ecNumber evidence="2 9">2.4.99.12</ecNumber>
    </recommendedName>
    <alternativeName>
        <fullName evidence="5 9">Lipid IV(A) 3-deoxy-D-manno-octulosonic acid transferase</fullName>
    </alternativeName>
</protein>
<evidence type="ECO:0000256" key="5">
    <source>
        <dbReference type="ARBA" id="ARBA00031445"/>
    </source>
</evidence>
<comment type="catalytic activity">
    <reaction evidence="6 9">
        <text>lipid IVA (E. coli) + CMP-3-deoxy-beta-D-manno-octulosonate = alpha-Kdo-(2-&gt;6)-lipid IVA (E. coli) + CMP + H(+)</text>
        <dbReference type="Rhea" id="RHEA:28066"/>
        <dbReference type="ChEBI" id="CHEBI:15378"/>
        <dbReference type="ChEBI" id="CHEBI:58603"/>
        <dbReference type="ChEBI" id="CHEBI:60364"/>
        <dbReference type="ChEBI" id="CHEBI:60377"/>
        <dbReference type="ChEBI" id="CHEBI:85987"/>
        <dbReference type="EC" id="2.4.99.12"/>
    </reaction>
</comment>
<dbReference type="Proteomes" id="UP000315700">
    <property type="component" value="Chromosome"/>
</dbReference>
<dbReference type="RefSeq" id="WP_145030186.1">
    <property type="nucleotide sequence ID" value="NZ_CP036271.1"/>
</dbReference>
<keyword evidence="12" id="KW-0328">Glycosyltransferase</keyword>
<evidence type="ECO:0000256" key="4">
    <source>
        <dbReference type="ARBA" id="ARBA00022679"/>
    </source>
</evidence>
<dbReference type="EMBL" id="CP036271">
    <property type="protein sequence ID" value="QDT54316.1"/>
    <property type="molecule type" value="Genomic_DNA"/>
</dbReference>
<keyword evidence="9" id="KW-1003">Cell membrane</keyword>
<dbReference type="InterPro" id="IPR055259">
    <property type="entry name" value="YkvP/CgeB_Glyco_trans-like"/>
</dbReference>
<keyword evidence="9" id="KW-0812">Transmembrane</keyword>
<evidence type="ECO:0000259" key="11">
    <source>
        <dbReference type="Pfam" id="PF13524"/>
    </source>
</evidence>
<reference evidence="12 13" key="1">
    <citation type="submission" date="2019-02" db="EMBL/GenBank/DDBJ databases">
        <title>Deep-cultivation of Planctomycetes and their phenomic and genomic characterization uncovers novel biology.</title>
        <authorList>
            <person name="Wiegand S."/>
            <person name="Jogler M."/>
            <person name="Boedeker C."/>
            <person name="Pinto D."/>
            <person name="Vollmers J."/>
            <person name="Rivas-Marin E."/>
            <person name="Kohn T."/>
            <person name="Peeters S.H."/>
            <person name="Heuer A."/>
            <person name="Rast P."/>
            <person name="Oberbeckmann S."/>
            <person name="Bunk B."/>
            <person name="Jeske O."/>
            <person name="Meyerdierks A."/>
            <person name="Storesund J.E."/>
            <person name="Kallscheuer N."/>
            <person name="Luecker S."/>
            <person name="Lage O.M."/>
            <person name="Pohl T."/>
            <person name="Merkel B.J."/>
            <person name="Hornburger P."/>
            <person name="Mueller R.-W."/>
            <person name="Bruemmer F."/>
            <person name="Labrenz M."/>
            <person name="Spormann A.M."/>
            <person name="Op den Camp H."/>
            <person name="Overmann J."/>
            <person name="Amann R."/>
            <person name="Jetten M.S.M."/>
            <person name="Mascher T."/>
            <person name="Medema M.H."/>
            <person name="Devos D.P."/>
            <person name="Kaster A.-K."/>
            <person name="Ovreas L."/>
            <person name="Rohde M."/>
            <person name="Galperin M.Y."/>
            <person name="Jogler C."/>
        </authorList>
    </citation>
    <scope>NUCLEOTIDE SEQUENCE [LARGE SCALE GENOMIC DNA]</scope>
    <source>
        <strain evidence="12 13">Pan44</strain>
    </source>
</reference>
<dbReference type="InterPro" id="IPR007507">
    <property type="entry name" value="Glycos_transf_N"/>
</dbReference>
<evidence type="ECO:0000313" key="12">
    <source>
        <dbReference type="EMBL" id="QDT54316.1"/>
    </source>
</evidence>
<dbReference type="InParanoid" id="A0A517SDV8"/>
<dbReference type="PANTHER" id="PTHR42755:SF1">
    <property type="entry name" value="3-DEOXY-D-MANNO-OCTULOSONIC ACID TRANSFERASE, MITOCHONDRIAL-RELATED"/>
    <property type="match status" value="1"/>
</dbReference>
<dbReference type="GO" id="GO:0009244">
    <property type="term" value="P:lipopolysaccharide core region biosynthetic process"/>
    <property type="evidence" value="ECO:0007669"/>
    <property type="project" value="UniProtKB-UniRule"/>
</dbReference>
<comment type="similarity">
    <text evidence="9">Belongs to the glycosyltransferase group 1 family.</text>
</comment>
<dbReference type="Pfam" id="PF13524">
    <property type="entry name" value="Glyco_trans_1_2"/>
    <property type="match status" value="1"/>
</dbReference>
<name>A0A517SDV8_9PLAN</name>
<dbReference type="Gene3D" id="3.40.50.2000">
    <property type="entry name" value="Glycogen Phosphorylase B"/>
    <property type="match status" value="1"/>
</dbReference>
<evidence type="ECO:0000259" key="10">
    <source>
        <dbReference type="Pfam" id="PF04413"/>
    </source>
</evidence>
<keyword evidence="9" id="KW-1133">Transmembrane helix</keyword>
<keyword evidence="13" id="KW-1185">Reference proteome</keyword>
<feature type="transmembrane region" description="Helical" evidence="9">
    <location>
        <begin position="6"/>
        <end position="25"/>
    </location>
</feature>
<dbReference type="GO" id="GO:0043842">
    <property type="term" value="F:Kdo transferase activity"/>
    <property type="evidence" value="ECO:0007669"/>
    <property type="project" value="UniProtKB-EC"/>
</dbReference>
<dbReference type="AlphaFoldDB" id="A0A517SDV8"/>
<dbReference type="EC" id="2.4.99.12" evidence="2 9"/>
<dbReference type="PANTHER" id="PTHR42755">
    <property type="entry name" value="3-DEOXY-MANNO-OCTULOSONATE CYTIDYLYLTRANSFERASE"/>
    <property type="match status" value="1"/>
</dbReference>
<dbReference type="UniPathway" id="UPA00958"/>
<gene>
    <name evidence="12" type="primary">waaA</name>
    <name evidence="12" type="ORF">Pan44_23450</name>
</gene>
<dbReference type="SUPFAM" id="SSF53756">
    <property type="entry name" value="UDP-Glycosyltransferase/glycogen phosphorylase"/>
    <property type="match status" value="1"/>
</dbReference>
<feature type="active site" description="Proton acceptor" evidence="7">
    <location>
        <position position="64"/>
    </location>
</feature>
<evidence type="ECO:0000256" key="1">
    <source>
        <dbReference type="ARBA" id="ARBA00004713"/>
    </source>
</evidence>
<accession>A0A517SDV8</accession>
<evidence type="ECO:0000256" key="8">
    <source>
        <dbReference type="PIRSR" id="PIRSR639901-2"/>
    </source>
</evidence>
<dbReference type="InterPro" id="IPR038107">
    <property type="entry name" value="Glycos_transf_N_sf"/>
</dbReference>
<proteinExistence type="inferred from homology"/>
<dbReference type="OrthoDB" id="9789797at2"/>
<keyword evidence="9" id="KW-0472">Membrane</keyword>
<dbReference type="Pfam" id="PF04413">
    <property type="entry name" value="Glycos_transf_N"/>
    <property type="match status" value="1"/>
</dbReference>
<sequence length="441" mass="48967">MSAAGWILNTLYGALLIAASPWIAYRRLRHGKDREGFRQKFLGDVPARPGARPCVWLHAVSVGEVLLLKPVLDRLRAEHGSLDIVLSTTTQTGQAVAREKYPFARTVYYPFDFTWAVRRALRRLRPDVVALVELELWPNFISAVHERGVPLVLLNGRISERSFRGYSRIRRLVAGWLGRFTLLTVQTEEYGERLQALGAPADRVVVTGSVKYDGLEHDRSNPRTETLRQSFGIRAGERVFIAGSTQAPEEQLAIESYRALRNEFPDLRLVVVPRHKERFEETAGLIERSGLGLRRRSTGATSTNGSQTDRPVLLLDTLGELSACWGLADIAFVGGSLSRRGGQNMLEPAAYGAAVLFGPNTFNFRHAVEMLLARNAARVVHSGEELTACVRELLRDEPARRAMGERARQFVLSQHGATSRVTSLLGELLPADPGVSMRRAG</sequence>
<comment type="subcellular location">
    <subcellularLocation>
        <location evidence="9">Cell membrane</location>
    </subcellularLocation>
</comment>
<dbReference type="FunCoup" id="A0A517SDV8">
    <property type="interactions" value="219"/>
</dbReference>
<comment type="function">
    <text evidence="9">Involved in lipopolysaccharide (LPS) biosynthesis. Catalyzes the transfer of 3-deoxy-D-manno-octulosonate (Kdo) residue(s) from CMP-Kdo to lipid IV(A), the tetraacyldisaccharide-1,4'-bisphosphate precursor of lipid A.</text>
</comment>
<evidence type="ECO:0000256" key="7">
    <source>
        <dbReference type="PIRSR" id="PIRSR639901-1"/>
    </source>
</evidence>
<dbReference type="Gene3D" id="3.40.50.11720">
    <property type="entry name" value="3-Deoxy-D-manno-octulosonic-acid transferase, N-terminal domain"/>
    <property type="match status" value="1"/>
</dbReference>
<dbReference type="GO" id="GO:0005886">
    <property type="term" value="C:plasma membrane"/>
    <property type="evidence" value="ECO:0007669"/>
    <property type="project" value="UniProtKB-SubCell"/>
</dbReference>
<feature type="site" description="Transition state stabilizer" evidence="8">
    <location>
        <position position="211"/>
    </location>
</feature>
<evidence type="ECO:0000313" key="13">
    <source>
        <dbReference type="Proteomes" id="UP000315700"/>
    </source>
</evidence>
<evidence type="ECO:0000256" key="6">
    <source>
        <dbReference type="ARBA" id="ARBA00049183"/>
    </source>
</evidence>
<feature type="site" description="Transition state stabilizer" evidence="8">
    <location>
        <position position="133"/>
    </location>
</feature>
<evidence type="ECO:0000256" key="2">
    <source>
        <dbReference type="ARBA" id="ARBA00012621"/>
    </source>
</evidence>
<dbReference type="GO" id="GO:0009245">
    <property type="term" value="P:lipid A biosynthetic process"/>
    <property type="evidence" value="ECO:0007669"/>
    <property type="project" value="TreeGrafter"/>
</dbReference>